<evidence type="ECO:0000313" key="1">
    <source>
        <dbReference type="EMBL" id="SLM63559.1"/>
    </source>
</evidence>
<gene>
    <name evidence="1" type="ORF">DAQ1742_02688</name>
</gene>
<dbReference type="KEGG" id="daq:DAQ1742_02688"/>
<evidence type="ECO:0000313" key="2">
    <source>
        <dbReference type="Proteomes" id="UP000294820"/>
    </source>
</evidence>
<dbReference type="AlphaFoldDB" id="A0A375AD76"/>
<accession>A0A375AD76</accession>
<protein>
    <submittedName>
        <fullName evidence="1">Uncharacterized protein</fullName>
    </submittedName>
</protein>
<organism evidence="1 2">
    <name type="scientific">Dickeya aquatica</name>
    <dbReference type="NCBI Taxonomy" id="1401087"/>
    <lineage>
        <taxon>Bacteria</taxon>
        <taxon>Pseudomonadati</taxon>
        <taxon>Pseudomonadota</taxon>
        <taxon>Gammaproteobacteria</taxon>
        <taxon>Enterobacterales</taxon>
        <taxon>Pectobacteriaceae</taxon>
        <taxon>Dickeya</taxon>
    </lineage>
</organism>
<dbReference type="EMBL" id="LT615367">
    <property type="protein sequence ID" value="SLM63559.1"/>
    <property type="molecule type" value="Genomic_DNA"/>
</dbReference>
<dbReference type="Proteomes" id="UP000294820">
    <property type="component" value="Chromosome 1"/>
</dbReference>
<reference evidence="1 2" key="1">
    <citation type="submission" date="2016-09" db="EMBL/GenBank/DDBJ databases">
        <authorList>
            <person name="Reverchon S."/>
            <person name="Nasser W."/>
            <person name="Leonard S."/>
            <person name="Brochier C."/>
            <person name="Duprey A."/>
        </authorList>
    </citation>
    <scope>NUCLEOTIDE SEQUENCE [LARGE SCALE GENOMIC DNA]</scope>
    <source>
        <strain evidence="1 2">174/2</strain>
    </source>
</reference>
<name>A0A375AD76_9GAMM</name>
<sequence length="66" mass="7111">MCLHKSRCFSALAGRQGVSSSERIHTVPCRAETGPGGSQPRCCPVCPVKTGVSWPIPFLFIAYSMN</sequence>
<proteinExistence type="predicted"/>
<keyword evidence="2" id="KW-1185">Reference proteome</keyword>